<protein>
    <recommendedName>
        <fullName evidence="15">Riboflavin biosynthesis protein</fullName>
    </recommendedName>
    <domain>
        <recommendedName>
            <fullName evidence="15">Riboflavin kinase</fullName>
            <ecNumber evidence="15">2.7.1.26</ecNumber>
        </recommendedName>
        <alternativeName>
            <fullName evidence="15">Flavokinase</fullName>
        </alternativeName>
    </domain>
    <domain>
        <recommendedName>
            <fullName evidence="15">FMN adenylyltransferase</fullName>
            <ecNumber evidence="15">2.7.7.2</ecNumber>
        </recommendedName>
        <alternativeName>
            <fullName evidence="15">FAD pyrophosphorylase</fullName>
        </alternativeName>
        <alternativeName>
            <fullName evidence="15">FAD synthase</fullName>
        </alternativeName>
    </domain>
</protein>
<dbReference type="PANTHER" id="PTHR22749">
    <property type="entry name" value="RIBOFLAVIN KINASE/FMN ADENYLYLTRANSFERASE"/>
    <property type="match status" value="1"/>
</dbReference>
<dbReference type="InterPro" id="IPR023468">
    <property type="entry name" value="Riboflavin_kinase"/>
</dbReference>
<comment type="pathway">
    <text evidence="3 15">Cofactor biosynthesis; FMN biosynthesis; FMN from riboflavin (ATP route): step 1/1.</text>
</comment>
<dbReference type="Pfam" id="PF01687">
    <property type="entry name" value="Flavokinase"/>
    <property type="match status" value="1"/>
</dbReference>
<sequence length="328" mass="37394">MKVIEFRHPYSKNIIPDEDVVLVLGFFDGVHKGHQKVIETGRKIADKKGLKLAVMTFNQHPSIVFQKVKPEEMKYLTNPEQKKLLMAGLGVDYLYIVEFTSLFASLSPQDFVDQYIVDLHAKYAVAGFDYTYGPENIADMDHLPQYAQGRFEVVSVPKKTQDHSKVSSTRIRESLDQGNMELAASLLGYIYEIDGTVVHGDARGRTLGFPTANIKTEITSRLPKEGVYASEIKIGKKWYPAMGSIGHNDTFEKGRQLTIEVYILDFTQDIYGEQVSVRWNHLLRDQVAFNGAEELIQQLKCDEEDTRRYFAAMKKLMNNIKIKSLENE</sequence>
<dbReference type="Proteomes" id="UP000427886">
    <property type="component" value="Chromosome"/>
</dbReference>
<dbReference type="RefSeq" id="WP_155224138.1">
    <property type="nucleotide sequence ID" value="NZ_CP046246.1"/>
</dbReference>
<comment type="pathway">
    <text evidence="2 15">Cofactor biosynthesis; FAD biosynthesis; FAD from FMN: step 1/1.</text>
</comment>
<dbReference type="SMART" id="SM00904">
    <property type="entry name" value="Flavokinase"/>
    <property type="match status" value="1"/>
</dbReference>
<name>A0AB37D2E2_TETHA</name>
<dbReference type="EMBL" id="CP046246">
    <property type="protein sequence ID" value="QGP75422.1"/>
    <property type="molecule type" value="Genomic_DNA"/>
</dbReference>
<comment type="function">
    <text evidence="1">Catalyzes the phosphorylation of riboflavin to FMN followed by the adenylation of FMN to FAD.</text>
</comment>
<evidence type="ECO:0000256" key="14">
    <source>
        <dbReference type="ARBA" id="ARBA00049494"/>
    </source>
</evidence>
<dbReference type="FunFam" id="3.40.50.620:FF:000021">
    <property type="entry name" value="Riboflavin biosynthesis protein"/>
    <property type="match status" value="1"/>
</dbReference>
<evidence type="ECO:0000313" key="18">
    <source>
        <dbReference type="Proteomes" id="UP000427886"/>
    </source>
</evidence>
<evidence type="ECO:0000256" key="11">
    <source>
        <dbReference type="ARBA" id="ARBA00022840"/>
    </source>
</evidence>
<dbReference type="InterPro" id="IPR015865">
    <property type="entry name" value="Riboflavin_kinase_bac/euk"/>
</dbReference>
<keyword evidence="9 15" id="KW-0418">Kinase</keyword>
<dbReference type="NCBIfam" id="TIGR00125">
    <property type="entry name" value="cyt_tran_rel"/>
    <property type="match status" value="1"/>
</dbReference>
<dbReference type="Gene3D" id="3.40.50.620">
    <property type="entry name" value="HUPs"/>
    <property type="match status" value="1"/>
</dbReference>
<comment type="catalytic activity">
    <reaction evidence="14 15">
        <text>FMN + ATP + H(+) = FAD + diphosphate</text>
        <dbReference type="Rhea" id="RHEA:17237"/>
        <dbReference type="ChEBI" id="CHEBI:15378"/>
        <dbReference type="ChEBI" id="CHEBI:30616"/>
        <dbReference type="ChEBI" id="CHEBI:33019"/>
        <dbReference type="ChEBI" id="CHEBI:57692"/>
        <dbReference type="ChEBI" id="CHEBI:58210"/>
        <dbReference type="EC" id="2.7.7.2"/>
    </reaction>
</comment>
<comment type="similarity">
    <text evidence="15">Belongs to the ribF family.</text>
</comment>
<dbReference type="GO" id="GO:0008531">
    <property type="term" value="F:riboflavin kinase activity"/>
    <property type="evidence" value="ECO:0007669"/>
    <property type="project" value="UniProtKB-UniRule"/>
</dbReference>
<evidence type="ECO:0000313" key="17">
    <source>
        <dbReference type="EMBL" id="QGP75422.1"/>
    </source>
</evidence>
<dbReference type="AlphaFoldDB" id="A0AB37D2E2"/>
<evidence type="ECO:0000256" key="1">
    <source>
        <dbReference type="ARBA" id="ARBA00002121"/>
    </source>
</evidence>
<accession>A0AB37D2E2</accession>
<reference evidence="17 18" key="1">
    <citation type="submission" date="2019-11" db="EMBL/GenBank/DDBJ databases">
        <authorList>
            <person name="Kim E."/>
            <person name="Lee J."/>
            <person name="Jeon K."/>
            <person name="Lee Y."/>
        </authorList>
    </citation>
    <scope>NUCLEOTIDE SEQUENCE [LARGE SCALE GENOMIC DNA]</scope>
    <source>
        <strain evidence="17 18">YJ1</strain>
    </source>
</reference>
<organism evidence="17 18">
    <name type="scientific">Tetragenococcus halophilus</name>
    <name type="common">Pediococcus halophilus</name>
    <dbReference type="NCBI Taxonomy" id="51669"/>
    <lineage>
        <taxon>Bacteria</taxon>
        <taxon>Bacillati</taxon>
        <taxon>Bacillota</taxon>
        <taxon>Bacilli</taxon>
        <taxon>Lactobacillales</taxon>
        <taxon>Enterococcaceae</taxon>
        <taxon>Tetragenococcus</taxon>
    </lineage>
</organism>
<keyword evidence="12" id="KW-0511">Multifunctional enzyme</keyword>
<evidence type="ECO:0000256" key="9">
    <source>
        <dbReference type="ARBA" id="ARBA00022777"/>
    </source>
</evidence>
<proteinExistence type="inferred from homology"/>
<evidence type="ECO:0000256" key="3">
    <source>
        <dbReference type="ARBA" id="ARBA00005201"/>
    </source>
</evidence>
<dbReference type="Pfam" id="PF06574">
    <property type="entry name" value="FAD_syn"/>
    <property type="match status" value="1"/>
</dbReference>
<evidence type="ECO:0000256" key="2">
    <source>
        <dbReference type="ARBA" id="ARBA00004726"/>
    </source>
</evidence>
<evidence type="ECO:0000256" key="10">
    <source>
        <dbReference type="ARBA" id="ARBA00022827"/>
    </source>
</evidence>
<dbReference type="KEGG" id="tey:GLW17_00425"/>
<keyword evidence="7 15" id="KW-0548">Nucleotidyltransferase</keyword>
<dbReference type="GO" id="GO:0009231">
    <property type="term" value="P:riboflavin biosynthetic process"/>
    <property type="evidence" value="ECO:0007669"/>
    <property type="project" value="InterPro"/>
</dbReference>
<evidence type="ECO:0000256" key="12">
    <source>
        <dbReference type="ARBA" id="ARBA00023268"/>
    </source>
</evidence>
<dbReference type="InterPro" id="IPR014729">
    <property type="entry name" value="Rossmann-like_a/b/a_fold"/>
</dbReference>
<dbReference type="EC" id="2.7.1.26" evidence="15"/>
<dbReference type="InterPro" id="IPR023465">
    <property type="entry name" value="Riboflavin_kinase_dom_sf"/>
</dbReference>
<dbReference type="EC" id="2.7.7.2" evidence="15"/>
<dbReference type="NCBIfam" id="TIGR00083">
    <property type="entry name" value="ribF"/>
    <property type="match status" value="1"/>
</dbReference>
<dbReference type="GO" id="GO:0006747">
    <property type="term" value="P:FAD biosynthetic process"/>
    <property type="evidence" value="ECO:0007669"/>
    <property type="project" value="UniProtKB-UniRule"/>
</dbReference>
<dbReference type="PIRSF" id="PIRSF004491">
    <property type="entry name" value="FAD_Synth"/>
    <property type="match status" value="1"/>
</dbReference>
<evidence type="ECO:0000256" key="8">
    <source>
        <dbReference type="ARBA" id="ARBA00022741"/>
    </source>
</evidence>
<dbReference type="GO" id="GO:0009398">
    <property type="term" value="P:FMN biosynthetic process"/>
    <property type="evidence" value="ECO:0007669"/>
    <property type="project" value="UniProtKB-UniRule"/>
</dbReference>
<dbReference type="SUPFAM" id="SSF52374">
    <property type="entry name" value="Nucleotidylyl transferase"/>
    <property type="match status" value="1"/>
</dbReference>
<dbReference type="GO" id="GO:0005524">
    <property type="term" value="F:ATP binding"/>
    <property type="evidence" value="ECO:0007669"/>
    <property type="project" value="UniProtKB-UniRule"/>
</dbReference>
<keyword evidence="6 15" id="KW-0808">Transferase</keyword>
<keyword evidence="4 15" id="KW-0285">Flavoprotein</keyword>
<dbReference type="InterPro" id="IPR002606">
    <property type="entry name" value="Riboflavin_kinase_bac"/>
</dbReference>
<keyword evidence="10 15" id="KW-0274">FAD</keyword>
<dbReference type="CDD" id="cd02064">
    <property type="entry name" value="FAD_synthetase_N"/>
    <property type="match status" value="1"/>
</dbReference>
<dbReference type="SUPFAM" id="SSF82114">
    <property type="entry name" value="Riboflavin kinase-like"/>
    <property type="match status" value="1"/>
</dbReference>
<keyword evidence="11 15" id="KW-0067">ATP-binding</keyword>
<evidence type="ECO:0000256" key="5">
    <source>
        <dbReference type="ARBA" id="ARBA00022643"/>
    </source>
</evidence>
<dbReference type="Gene3D" id="2.40.30.30">
    <property type="entry name" value="Riboflavin kinase-like"/>
    <property type="match status" value="1"/>
</dbReference>
<dbReference type="FunFam" id="2.40.30.30:FF:000003">
    <property type="entry name" value="Riboflavin biosynthesis protein"/>
    <property type="match status" value="1"/>
</dbReference>
<feature type="domain" description="Riboflavin kinase" evidence="16">
    <location>
        <begin position="186"/>
        <end position="311"/>
    </location>
</feature>
<comment type="catalytic activity">
    <reaction evidence="13 15">
        <text>riboflavin + ATP = FMN + ADP + H(+)</text>
        <dbReference type="Rhea" id="RHEA:14357"/>
        <dbReference type="ChEBI" id="CHEBI:15378"/>
        <dbReference type="ChEBI" id="CHEBI:30616"/>
        <dbReference type="ChEBI" id="CHEBI:57986"/>
        <dbReference type="ChEBI" id="CHEBI:58210"/>
        <dbReference type="ChEBI" id="CHEBI:456216"/>
        <dbReference type="EC" id="2.7.1.26"/>
    </reaction>
</comment>
<evidence type="ECO:0000256" key="6">
    <source>
        <dbReference type="ARBA" id="ARBA00022679"/>
    </source>
</evidence>
<dbReference type="InterPro" id="IPR015864">
    <property type="entry name" value="FAD_synthase"/>
</dbReference>
<dbReference type="GO" id="GO:0003919">
    <property type="term" value="F:FMN adenylyltransferase activity"/>
    <property type="evidence" value="ECO:0007669"/>
    <property type="project" value="UniProtKB-UniRule"/>
</dbReference>
<dbReference type="PANTHER" id="PTHR22749:SF6">
    <property type="entry name" value="RIBOFLAVIN KINASE"/>
    <property type="match status" value="1"/>
</dbReference>
<evidence type="ECO:0000259" key="16">
    <source>
        <dbReference type="SMART" id="SM00904"/>
    </source>
</evidence>
<evidence type="ECO:0000256" key="13">
    <source>
        <dbReference type="ARBA" id="ARBA00047880"/>
    </source>
</evidence>
<keyword evidence="8 15" id="KW-0547">Nucleotide-binding</keyword>
<gene>
    <name evidence="17" type="primary">ribF</name>
    <name evidence="17" type="ORF">GLW17_00425</name>
</gene>
<evidence type="ECO:0000256" key="7">
    <source>
        <dbReference type="ARBA" id="ARBA00022695"/>
    </source>
</evidence>
<evidence type="ECO:0000256" key="4">
    <source>
        <dbReference type="ARBA" id="ARBA00022630"/>
    </source>
</evidence>
<dbReference type="InterPro" id="IPR004821">
    <property type="entry name" value="Cyt_trans-like"/>
</dbReference>
<keyword evidence="5 15" id="KW-0288">FMN</keyword>
<evidence type="ECO:0000256" key="15">
    <source>
        <dbReference type="PIRNR" id="PIRNR004491"/>
    </source>
</evidence>